<evidence type="ECO:0000259" key="7">
    <source>
        <dbReference type="Pfam" id="PF02631"/>
    </source>
</evidence>
<feature type="compositionally biased region" description="Gly residues" evidence="6">
    <location>
        <begin position="30"/>
        <end position="41"/>
    </location>
</feature>
<dbReference type="AlphaFoldDB" id="A0A5C5BHA8"/>
<evidence type="ECO:0000256" key="3">
    <source>
        <dbReference type="ARBA" id="ARBA00018111"/>
    </source>
</evidence>
<comment type="function">
    <text evidence="5">Modulates RecA activity.</text>
</comment>
<organism evidence="9 10">
    <name type="scientific">Miniimonas arenae</name>
    <dbReference type="NCBI Taxonomy" id="676201"/>
    <lineage>
        <taxon>Bacteria</taxon>
        <taxon>Bacillati</taxon>
        <taxon>Actinomycetota</taxon>
        <taxon>Actinomycetes</taxon>
        <taxon>Micrococcales</taxon>
        <taxon>Beutenbergiaceae</taxon>
        <taxon>Miniimonas</taxon>
    </lineage>
</organism>
<evidence type="ECO:0000256" key="2">
    <source>
        <dbReference type="ARBA" id="ARBA00009695"/>
    </source>
</evidence>
<keyword evidence="10" id="KW-1185">Reference proteome</keyword>
<dbReference type="InterPro" id="IPR036388">
    <property type="entry name" value="WH-like_DNA-bd_sf"/>
</dbReference>
<comment type="caution">
    <text evidence="9">The sequence shown here is derived from an EMBL/GenBank/DDBJ whole genome shotgun (WGS) entry which is preliminary data.</text>
</comment>
<sequence length="240" mass="25699">MHPSTSEPTGGPGAPGTPARTADRPAAATGRGGRGGHGGRGTSRRATEPPAVGAAAEDHEPDQEQVARSIALRLLTTSPRSRAQLAEAMARKDVPEGVAERVLDRFEEVGLIDDAEYAAILVRTRHTERGLARRALAQELARKGIDRETAEVALAAVDREDEDAVARDLVRRRARATAHLPRETRMRRLVGVLARKGHPPGAALRIVAEVLDEQAAGEPALAVDLERADDAWPDEVDESR</sequence>
<comment type="similarity">
    <text evidence="2 5">Belongs to the RecX family.</text>
</comment>
<dbReference type="HAMAP" id="MF_01114">
    <property type="entry name" value="RecX"/>
    <property type="match status" value="1"/>
</dbReference>
<name>A0A5C5BHA8_9MICO</name>
<dbReference type="PANTHER" id="PTHR33602">
    <property type="entry name" value="REGULATORY PROTEIN RECX FAMILY PROTEIN"/>
    <property type="match status" value="1"/>
</dbReference>
<dbReference type="InterPro" id="IPR003783">
    <property type="entry name" value="Regulatory_RecX"/>
</dbReference>
<evidence type="ECO:0000256" key="1">
    <source>
        <dbReference type="ARBA" id="ARBA00004496"/>
    </source>
</evidence>
<evidence type="ECO:0000313" key="9">
    <source>
        <dbReference type="EMBL" id="TNU77278.1"/>
    </source>
</evidence>
<keyword evidence="4 5" id="KW-0963">Cytoplasm</keyword>
<dbReference type="EMBL" id="VENP01000001">
    <property type="protein sequence ID" value="TNU77278.1"/>
    <property type="molecule type" value="Genomic_DNA"/>
</dbReference>
<dbReference type="PANTHER" id="PTHR33602:SF1">
    <property type="entry name" value="REGULATORY PROTEIN RECX FAMILY PROTEIN"/>
    <property type="match status" value="1"/>
</dbReference>
<dbReference type="Gene3D" id="1.10.10.10">
    <property type="entry name" value="Winged helix-like DNA-binding domain superfamily/Winged helix DNA-binding domain"/>
    <property type="match status" value="2"/>
</dbReference>
<feature type="domain" description="RecX first three-helical" evidence="8">
    <location>
        <begin position="67"/>
        <end position="105"/>
    </location>
</feature>
<feature type="domain" description="RecX second three-helical" evidence="7">
    <location>
        <begin position="113"/>
        <end position="154"/>
    </location>
</feature>
<dbReference type="InterPro" id="IPR053924">
    <property type="entry name" value="RecX_HTH_2nd"/>
</dbReference>
<dbReference type="RefSeq" id="WP_139985358.1">
    <property type="nucleotide sequence ID" value="NZ_VENP01000001.1"/>
</dbReference>
<dbReference type="InterPro" id="IPR053926">
    <property type="entry name" value="RecX_HTH_1st"/>
</dbReference>
<dbReference type="OrthoDB" id="5244465at2"/>
<evidence type="ECO:0000259" key="8">
    <source>
        <dbReference type="Pfam" id="PF21982"/>
    </source>
</evidence>
<evidence type="ECO:0000256" key="4">
    <source>
        <dbReference type="ARBA" id="ARBA00022490"/>
    </source>
</evidence>
<dbReference type="Pfam" id="PF21982">
    <property type="entry name" value="RecX_HTH1"/>
    <property type="match status" value="1"/>
</dbReference>
<evidence type="ECO:0000256" key="5">
    <source>
        <dbReference type="HAMAP-Rule" id="MF_01114"/>
    </source>
</evidence>
<evidence type="ECO:0000313" key="10">
    <source>
        <dbReference type="Proteomes" id="UP000313849"/>
    </source>
</evidence>
<feature type="region of interest" description="Disordered" evidence="6">
    <location>
        <begin position="1"/>
        <end position="66"/>
    </location>
</feature>
<comment type="subcellular location">
    <subcellularLocation>
        <location evidence="1 5">Cytoplasm</location>
    </subcellularLocation>
</comment>
<dbReference type="GO" id="GO:0006282">
    <property type="term" value="P:regulation of DNA repair"/>
    <property type="evidence" value="ECO:0007669"/>
    <property type="project" value="UniProtKB-UniRule"/>
</dbReference>
<feature type="compositionally biased region" description="Low complexity" evidence="6">
    <location>
        <begin position="16"/>
        <end position="29"/>
    </location>
</feature>
<protein>
    <recommendedName>
        <fullName evidence="3 5">Regulatory protein RecX</fullName>
    </recommendedName>
</protein>
<dbReference type="Pfam" id="PF02631">
    <property type="entry name" value="RecX_HTH2"/>
    <property type="match status" value="1"/>
</dbReference>
<dbReference type="Proteomes" id="UP000313849">
    <property type="component" value="Unassembled WGS sequence"/>
</dbReference>
<dbReference type="GO" id="GO:0005737">
    <property type="term" value="C:cytoplasm"/>
    <property type="evidence" value="ECO:0007669"/>
    <property type="project" value="UniProtKB-SubCell"/>
</dbReference>
<evidence type="ECO:0000256" key="6">
    <source>
        <dbReference type="SAM" id="MobiDB-lite"/>
    </source>
</evidence>
<reference evidence="9 10" key="1">
    <citation type="submission" date="2019-06" db="EMBL/GenBank/DDBJ databases">
        <title>Draft genome sequence of Miniimonas arenae KCTC 19750T isolated from sea sand.</title>
        <authorList>
            <person name="Park S.-J."/>
        </authorList>
    </citation>
    <scope>NUCLEOTIDE SEQUENCE [LARGE SCALE GENOMIC DNA]</scope>
    <source>
        <strain evidence="9 10">KCTC 19750</strain>
    </source>
</reference>
<proteinExistence type="inferred from homology"/>
<accession>A0A5C5BHA8</accession>
<gene>
    <name evidence="5" type="primary">recX</name>
    <name evidence="9" type="ORF">FH969_00450</name>
</gene>